<keyword evidence="2" id="KW-1185">Reference proteome</keyword>
<name>A0ABZ1BMI8_9FIRM</name>
<sequence length="318" mass="35284">MEKLLTPATLGLLAAVALLAYLVTRRGFFATTATFAASENNDSEWPLVWVRPGSWPCLASPNRRVRVYWEPPVAETVAQAVLTAATRVDEILDEVFPRLRRPRLRLTLLADCHHPRQRVAMTGFGLHAMVDTADQEAWLASHRAREFLFSAVPHEWVEAAVALRLYWRDRKTRWVGEGAADYAAYRVGLALAPEVARARLAILAERLGPVTGTECFDLTDFRVATQAQPGKPTEAQRRARRGYAVSFALFYWLAERRGPAEVARLLAQAMGGSWPTGARARRAFERALGSDGPALTAVPLAWVAERLQEATRALPAHP</sequence>
<evidence type="ECO:0008006" key="3">
    <source>
        <dbReference type="Google" id="ProtNLM"/>
    </source>
</evidence>
<organism evidence="1 2">
    <name type="scientific">Geochorda subterranea</name>
    <dbReference type="NCBI Taxonomy" id="3109564"/>
    <lineage>
        <taxon>Bacteria</taxon>
        <taxon>Bacillati</taxon>
        <taxon>Bacillota</taxon>
        <taxon>Limnochordia</taxon>
        <taxon>Limnochordales</taxon>
        <taxon>Geochordaceae</taxon>
        <taxon>Geochorda</taxon>
    </lineage>
</organism>
<dbReference type="RefSeq" id="WP_324668036.1">
    <property type="nucleotide sequence ID" value="NZ_CP141614.1"/>
</dbReference>
<evidence type="ECO:0000313" key="2">
    <source>
        <dbReference type="Proteomes" id="UP001333102"/>
    </source>
</evidence>
<accession>A0ABZ1BMI8</accession>
<gene>
    <name evidence="1" type="ORF">VLY81_10100</name>
</gene>
<reference evidence="2" key="1">
    <citation type="submission" date="2023-12" db="EMBL/GenBank/DDBJ databases">
        <title>Novel isolates from deep terrestrial aquifers shed light on the physiology and ecology of the class Limnochordia.</title>
        <authorList>
            <person name="Karnachuk O.V."/>
            <person name="Lukina A.P."/>
            <person name="Avakyan M.R."/>
            <person name="Kadnikov V."/>
            <person name="Begmatov S."/>
            <person name="Beletsky A.V."/>
            <person name="Mardanov A.V."/>
            <person name="Ravin N.V."/>
        </authorList>
    </citation>
    <scope>NUCLEOTIDE SEQUENCE [LARGE SCALE GENOMIC DNA]</scope>
    <source>
        <strain evidence="2">LN</strain>
    </source>
</reference>
<dbReference type="Proteomes" id="UP001333102">
    <property type="component" value="Chromosome"/>
</dbReference>
<evidence type="ECO:0000313" key="1">
    <source>
        <dbReference type="EMBL" id="WRP13785.1"/>
    </source>
</evidence>
<dbReference type="EMBL" id="CP141614">
    <property type="protein sequence ID" value="WRP13785.1"/>
    <property type="molecule type" value="Genomic_DNA"/>
</dbReference>
<proteinExistence type="predicted"/>
<protein>
    <recommendedName>
        <fullName evidence="3">DUF1570 domain-containing protein</fullName>
    </recommendedName>
</protein>